<dbReference type="CDD" id="cd01647">
    <property type="entry name" value="RT_LTR"/>
    <property type="match status" value="1"/>
</dbReference>
<reference evidence="2" key="1">
    <citation type="submission" date="2020-06" db="EMBL/GenBank/DDBJ databases">
        <authorList>
            <person name="Li T."/>
            <person name="Hu X."/>
            <person name="Zhang T."/>
            <person name="Song X."/>
            <person name="Zhang H."/>
            <person name="Dai N."/>
            <person name="Sheng W."/>
            <person name="Hou X."/>
            <person name="Wei L."/>
        </authorList>
    </citation>
    <scope>NUCLEOTIDE SEQUENCE</scope>
    <source>
        <strain evidence="2">G02</strain>
        <tissue evidence="2">Leaf</tissue>
    </source>
</reference>
<evidence type="ECO:0000313" key="2">
    <source>
        <dbReference type="EMBL" id="KAL0373848.1"/>
    </source>
</evidence>
<dbReference type="InterPro" id="IPR043128">
    <property type="entry name" value="Rev_trsase/Diguanyl_cyclase"/>
</dbReference>
<feature type="domain" description="Reverse transcriptase" evidence="1">
    <location>
        <begin position="4"/>
        <end position="90"/>
    </location>
</feature>
<dbReference type="EMBL" id="JACGWJ010000014">
    <property type="protein sequence ID" value="KAL0373848.1"/>
    <property type="molecule type" value="Genomic_DNA"/>
</dbReference>
<evidence type="ECO:0000259" key="1">
    <source>
        <dbReference type="Pfam" id="PF00078"/>
    </source>
</evidence>
<reference evidence="2" key="2">
    <citation type="journal article" date="2024" name="Plant">
        <title>Genomic evolution and insights into agronomic trait innovations of Sesamum species.</title>
        <authorList>
            <person name="Miao H."/>
            <person name="Wang L."/>
            <person name="Qu L."/>
            <person name="Liu H."/>
            <person name="Sun Y."/>
            <person name="Le M."/>
            <person name="Wang Q."/>
            <person name="Wei S."/>
            <person name="Zheng Y."/>
            <person name="Lin W."/>
            <person name="Duan Y."/>
            <person name="Cao H."/>
            <person name="Xiong S."/>
            <person name="Wang X."/>
            <person name="Wei L."/>
            <person name="Li C."/>
            <person name="Ma Q."/>
            <person name="Ju M."/>
            <person name="Zhao R."/>
            <person name="Li G."/>
            <person name="Mu C."/>
            <person name="Tian Q."/>
            <person name="Mei H."/>
            <person name="Zhang T."/>
            <person name="Gao T."/>
            <person name="Zhang H."/>
        </authorList>
    </citation>
    <scope>NUCLEOTIDE SEQUENCE</scope>
    <source>
        <strain evidence="2">G02</strain>
    </source>
</reference>
<accession>A0AAW2R2S0</accession>
<dbReference type="InterPro" id="IPR043502">
    <property type="entry name" value="DNA/RNA_pol_sf"/>
</dbReference>
<sequence>MIDTTTGHEALSFMDGSSGYHQIRMAPANKELMAFPTPKGIYCHKVMSFGLKNVDATYQRAMQRIFDDMLHKKIECYVDDLVVKSKNIHLVSMANSLKYVMTKRVLLDRLSKWYLQFQRFEITYVSQKAVKGLVLAYFLADHPMLAEWELSDDLPDEDVLVIEITPP</sequence>
<dbReference type="InterPro" id="IPR000477">
    <property type="entry name" value="RT_dom"/>
</dbReference>
<dbReference type="Gene3D" id="3.30.70.270">
    <property type="match status" value="1"/>
</dbReference>
<dbReference type="Gene3D" id="3.10.10.10">
    <property type="entry name" value="HIV Type 1 Reverse Transcriptase, subunit A, domain 1"/>
    <property type="match status" value="1"/>
</dbReference>
<dbReference type="PANTHER" id="PTHR24559">
    <property type="entry name" value="TRANSPOSON TY3-I GAG-POL POLYPROTEIN"/>
    <property type="match status" value="1"/>
</dbReference>
<gene>
    <name evidence="2" type="ORF">Sradi_3300500</name>
</gene>
<comment type="caution">
    <text evidence="2">The sequence shown here is derived from an EMBL/GenBank/DDBJ whole genome shotgun (WGS) entry which is preliminary data.</text>
</comment>
<protein>
    <recommendedName>
        <fullName evidence="1">Reverse transcriptase domain-containing protein</fullName>
    </recommendedName>
</protein>
<dbReference type="AlphaFoldDB" id="A0AAW2R2S0"/>
<dbReference type="PANTHER" id="PTHR24559:SF439">
    <property type="entry name" value="RETROTRANSPOSON, UNCLASSIFIED-LIKE PROTEIN"/>
    <property type="match status" value="1"/>
</dbReference>
<proteinExistence type="predicted"/>
<organism evidence="2">
    <name type="scientific">Sesamum radiatum</name>
    <name type="common">Black benniseed</name>
    <dbReference type="NCBI Taxonomy" id="300843"/>
    <lineage>
        <taxon>Eukaryota</taxon>
        <taxon>Viridiplantae</taxon>
        <taxon>Streptophyta</taxon>
        <taxon>Embryophyta</taxon>
        <taxon>Tracheophyta</taxon>
        <taxon>Spermatophyta</taxon>
        <taxon>Magnoliopsida</taxon>
        <taxon>eudicotyledons</taxon>
        <taxon>Gunneridae</taxon>
        <taxon>Pentapetalae</taxon>
        <taxon>asterids</taxon>
        <taxon>lamiids</taxon>
        <taxon>Lamiales</taxon>
        <taxon>Pedaliaceae</taxon>
        <taxon>Sesamum</taxon>
    </lineage>
</organism>
<dbReference type="Pfam" id="PF00078">
    <property type="entry name" value="RVT_1"/>
    <property type="match status" value="1"/>
</dbReference>
<name>A0AAW2R2S0_SESRA</name>
<dbReference type="SUPFAM" id="SSF56672">
    <property type="entry name" value="DNA/RNA polymerases"/>
    <property type="match status" value="1"/>
</dbReference>
<dbReference type="InterPro" id="IPR053134">
    <property type="entry name" value="RNA-dir_DNA_polymerase"/>
</dbReference>